<evidence type="ECO:0000313" key="4">
    <source>
        <dbReference type="Proteomes" id="UP001430306"/>
    </source>
</evidence>
<feature type="compositionally biased region" description="Polar residues" evidence="1">
    <location>
        <begin position="63"/>
        <end position="83"/>
    </location>
</feature>
<dbReference type="RefSeq" id="WP_230275427.1">
    <property type="nucleotide sequence ID" value="NZ_JAJKFW010000025.1"/>
</dbReference>
<comment type="caution">
    <text evidence="3">The sequence shown here is derived from an EMBL/GenBank/DDBJ whole genome shotgun (WGS) entry which is preliminary data.</text>
</comment>
<accession>A0ABS8NL17</accession>
<evidence type="ECO:0000313" key="3">
    <source>
        <dbReference type="EMBL" id="MCC9644266.1"/>
    </source>
</evidence>
<keyword evidence="4" id="KW-1185">Reference proteome</keyword>
<keyword evidence="2" id="KW-0732">Signal</keyword>
<reference evidence="3" key="1">
    <citation type="submission" date="2021-11" db="EMBL/GenBank/DDBJ databases">
        <title>Genome sequence.</title>
        <authorList>
            <person name="Sun Q."/>
        </authorList>
    </citation>
    <scope>NUCLEOTIDE SEQUENCE</scope>
    <source>
        <strain evidence="3">JC740</strain>
    </source>
</reference>
<sequence>MKSTATFLFACLIGAAFAPSASAQGLDDLFSASPQRDTPQRAAQRLELPPMPVASADAEEIAQPQSSPSDRQLARSSGSSAEDTATLAKQLRQARALEASRQRQARLEASYWASNPNLRPNWDSNFGQNYRNRIVYYVPVYVRAR</sequence>
<dbReference type="Proteomes" id="UP001430306">
    <property type="component" value="Unassembled WGS sequence"/>
</dbReference>
<gene>
    <name evidence="3" type="ORF">LOC71_18470</name>
</gene>
<protein>
    <submittedName>
        <fullName evidence="3">Malate synthase, glyoxysoomal</fullName>
    </submittedName>
</protein>
<proteinExistence type="predicted"/>
<dbReference type="EMBL" id="JAJKFW010000025">
    <property type="protein sequence ID" value="MCC9644266.1"/>
    <property type="molecule type" value="Genomic_DNA"/>
</dbReference>
<feature type="chain" id="PRO_5045994388" evidence="2">
    <location>
        <begin position="24"/>
        <end position="145"/>
    </location>
</feature>
<evidence type="ECO:0000256" key="1">
    <source>
        <dbReference type="SAM" id="MobiDB-lite"/>
    </source>
</evidence>
<name>A0ABS8NL17_9BACT</name>
<organism evidence="3 4">
    <name type="scientific">Rhodopirellula halodulae</name>
    <dbReference type="NCBI Taxonomy" id="2894198"/>
    <lineage>
        <taxon>Bacteria</taxon>
        <taxon>Pseudomonadati</taxon>
        <taxon>Planctomycetota</taxon>
        <taxon>Planctomycetia</taxon>
        <taxon>Pirellulales</taxon>
        <taxon>Pirellulaceae</taxon>
        <taxon>Rhodopirellula</taxon>
    </lineage>
</organism>
<feature type="region of interest" description="Disordered" evidence="1">
    <location>
        <begin position="47"/>
        <end position="88"/>
    </location>
</feature>
<evidence type="ECO:0000256" key="2">
    <source>
        <dbReference type="SAM" id="SignalP"/>
    </source>
</evidence>
<feature type="signal peptide" evidence="2">
    <location>
        <begin position="1"/>
        <end position="23"/>
    </location>
</feature>